<dbReference type="SUPFAM" id="SSF57850">
    <property type="entry name" value="RING/U-box"/>
    <property type="match status" value="1"/>
</dbReference>
<evidence type="ECO:0000256" key="2">
    <source>
        <dbReference type="ARBA" id="ARBA00022771"/>
    </source>
</evidence>
<dbReference type="PROSITE" id="PS51270">
    <property type="entry name" value="ZF_CTCHY"/>
    <property type="match status" value="1"/>
</dbReference>
<evidence type="ECO:0000256" key="3">
    <source>
        <dbReference type="ARBA" id="ARBA00022833"/>
    </source>
</evidence>
<dbReference type="SUPFAM" id="SSF161245">
    <property type="entry name" value="Zinc hairpin stack"/>
    <property type="match status" value="1"/>
</dbReference>
<dbReference type="InterPro" id="IPR037274">
    <property type="entry name" value="Znf_CHY_sf"/>
</dbReference>
<organism evidence="8 9">
    <name type="scientific">Popillia japonica</name>
    <name type="common">Japanese beetle</name>
    <dbReference type="NCBI Taxonomy" id="7064"/>
    <lineage>
        <taxon>Eukaryota</taxon>
        <taxon>Metazoa</taxon>
        <taxon>Ecdysozoa</taxon>
        <taxon>Arthropoda</taxon>
        <taxon>Hexapoda</taxon>
        <taxon>Insecta</taxon>
        <taxon>Pterygota</taxon>
        <taxon>Neoptera</taxon>
        <taxon>Endopterygota</taxon>
        <taxon>Coleoptera</taxon>
        <taxon>Polyphaga</taxon>
        <taxon>Scarabaeiformia</taxon>
        <taxon>Scarabaeidae</taxon>
        <taxon>Rutelinae</taxon>
        <taxon>Popillia</taxon>
    </lineage>
</organism>
<evidence type="ECO:0000259" key="6">
    <source>
        <dbReference type="PROSITE" id="PS51266"/>
    </source>
</evidence>
<keyword evidence="9" id="KW-1185">Reference proteome</keyword>
<evidence type="ECO:0000313" key="8">
    <source>
        <dbReference type="EMBL" id="KAK9702434.1"/>
    </source>
</evidence>
<dbReference type="Proteomes" id="UP001458880">
    <property type="component" value="Unassembled WGS sequence"/>
</dbReference>
<name>A0AAW1JGN9_POPJA</name>
<dbReference type="GO" id="GO:0005634">
    <property type="term" value="C:nucleus"/>
    <property type="evidence" value="ECO:0007669"/>
    <property type="project" value="TreeGrafter"/>
</dbReference>
<dbReference type="Gene3D" id="3.30.40.10">
    <property type="entry name" value="Zinc/RING finger domain, C3HC4 (zinc finger)"/>
    <property type="match status" value="1"/>
</dbReference>
<dbReference type="SMART" id="SM00184">
    <property type="entry name" value="RING"/>
    <property type="match status" value="1"/>
</dbReference>
<dbReference type="Pfam" id="PF13639">
    <property type="entry name" value="zf-RING_2"/>
    <property type="match status" value="1"/>
</dbReference>
<keyword evidence="1" id="KW-0479">Metal-binding</keyword>
<dbReference type="EMBL" id="JASPKY010000392">
    <property type="protein sequence ID" value="KAK9702434.1"/>
    <property type="molecule type" value="Genomic_DNA"/>
</dbReference>
<evidence type="ECO:0000313" key="9">
    <source>
        <dbReference type="Proteomes" id="UP001458880"/>
    </source>
</evidence>
<dbReference type="InterPro" id="IPR037275">
    <property type="entry name" value="Znf_CTCHY_sf"/>
</dbReference>
<feature type="domain" description="CHY-type" evidence="6">
    <location>
        <begin position="1"/>
        <end position="65"/>
    </location>
</feature>
<dbReference type="GO" id="GO:0061630">
    <property type="term" value="F:ubiquitin protein ligase activity"/>
    <property type="evidence" value="ECO:0007669"/>
    <property type="project" value="TreeGrafter"/>
</dbReference>
<gene>
    <name evidence="8" type="ORF">QE152_g29955</name>
</gene>
<protein>
    <submittedName>
        <fullName evidence="8">Ring finger domain</fullName>
    </submittedName>
</protein>
<dbReference type="AlphaFoldDB" id="A0AAW1JGN9"/>
<keyword evidence="3" id="KW-0862">Zinc</keyword>
<dbReference type="InterPro" id="IPR013083">
    <property type="entry name" value="Znf_RING/FYVE/PHD"/>
</dbReference>
<dbReference type="InterPro" id="IPR001841">
    <property type="entry name" value="Znf_RING"/>
</dbReference>
<evidence type="ECO:0000259" key="7">
    <source>
        <dbReference type="PROSITE" id="PS51270"/>
    </source>
</evidence>
<comment type="caution">
    <text evidence="8">The sequence shown here is derived from an EMBL/GenBank/DDBJ whole genome shotgun (WGS) entry which is preliminary data.</text>
</comment>
<dbReference type="SUPFAM" id="SSF161219">
    <property type="entry name" value="CHY zinc finger-like"/>
    <property type="match status" value="1"/>
</dbReference>
<evidence type="ECO:0000256" key="1">
    <source>
        <dbReference type="ARBA" id="ARBA00022723"/>
    </source>
</evidence>
<dbReference type="InterPro" id="IPR017921">
    <property type="entry name" value="Znf_CTCHY"/>
</dbReference>
<dbReference type="GO" id="GO:0008270">
    <property type="term" value="F:zinc ion binding"/>
    <property type="evidence" value="ECO:0007669"/>
    <property type="project" value="UniProtKB-KW"/>
</dbReference>
<feature type="domain" description="RING-type" evidence="5">
    <location>
        <begin position="131"/>
        <end position="174"/>
    </location>
</feature>
<dbReference type="PROSITE" id="PS50089">
    <property type="entry name" value="ZF_RING_2"/>
    <property type="match status" value="1"/>
</dbReference>
<dbReference type="PANTHER" id="PTHR21319">
    <property type="entry name" value="RING FINGER AND CHY ZINC FINGER DOMAIN-CONTAINING PROTEIN 1"/>
    <property type="match status" value="1"/>
</dbReference>
<reference evidence="8 9" key="1">
    <citation type="journal article" date="2024" name="BMC Genomics">
        <title>De novo assembly and annotation of Popillia japonica's genome with initial clues to its potential as an invasive pest.</title>
        <authorList>
            <person name="Cucini C."/>
            <person name="Boschi S."/>
            <person name="Funari R."/>
            <person name="Cardaioli E."/>
            <person name="Iannotti N."/>
            <person name="Marturano G."/>
            <person name="Paoli F."/>
            <person name="Bruttini M."/>
            <person name="Carapelli A."/>
            <person name="Frati F."/>
            <person name="Nardi F."/>
        </authorList>
    </citation>
    <scope>NUCLEOTIDE SEQUENCE [LARGE SCALE GENOMIC DNA]</scope>
    <source>
        <strain evidence="8">DMR45628</strain>
    </source>
</reference>
<dbReference type="GO" id="GO:0016567">
    <property type="term" value="P:protein ubiquitination"/>
    <property type="evidence" value="ECO:0007669"/>
    <property type="project" value="TreeGrafter"/>
</dbReference>
<feature type="domain" description="CTCHY-type" evidence="7">
    <location>
        <begin position="67"/>
        <end position="130"/>
    </location>
</feature>
<proteinExistence type="predicted"/>
<accession>A0AAW1JGN9</accession>
<keyword evidence="2 4" id="KW-0863">Zinc-finger</keyword>
<dbReference type="PROSITE" id="PS51266">
    <property type="entry name" value="ZF_CHY"/>
    <property type="match status" value="1"/>
</dbReference>
<dbReference type="PANTHER" id="PTHR21319:SF53">
    <property type="entry name" value="RING FINGER AND CHY ZINC FINGER DOMAIN-CONTAINING PROTEIN 1"/>
    <property type="match status" value="1"/>
</dbReference>
<dbReference type="Pfam" id="PF05495">
    <property type="entry name" value="zf-CHY"/>
    <property type="match status" value="1"/>
</dbReference>
<evidence type="ECO:0000259" key="5">
    <source>
        <dbReference type="PROSITE" id="PS50089"/>
    </source>
</evidence>
<dbReference type="GO" id="GO:0006511">
    <property type="term" value="P:ubiquitin-dependent protein catabolic process"/>
    <property type="evidence" value="ECO:0007669"/>
    <property type="project" value="TreeGrafter"/>
</dbReference>
<sequence length="180" mass="20651">MSSGCEHYKRKVMLVAPCCNKIYTCRFCHNAKENHELNRHAVLQVICMVCKEKQRARMSCSRCGTKFGQYFCLRCRFYDDEDKGQFHCEGCGICRVGGRENYSHCSTCNMCFNIQISDTHKCVVNSGKDNCGLCLEPIHTSILKLKVPQCGHIIHEQCSNQLIENNIKKCPTCRADFLFM</sequence>
<evidence type="ECO:0000256" key="4">
    <source>
        <dbReference type="PROSITE-ProRule" id="PRU00601"/>
    </source>
</evidence>
<dbReference type="InterPro" id="IPR008913">
    <property type="entry name" value="Znf_CHY"/>
</dbReference>